<dbReference type="GO" id="GO:0004180">
    <property type="term" value="F:carboxypeptidase activity"/>
    <property type="evidence" value="ECO:0007669"/>
    <property type="project" value="UniProtKB-ARBA"/>
</dbReference>
<dbReference type="Pfam" id="PF01471">
    <property type="entry name" value="PG_binding_1"/>
    <property type="match status" value="1"/>
</dbReference>
<evidence type="ECO:0000256" key="4">
    <source>
        <dbReference type="ARBA" id="ARBA00022960"/>
    </source>
</evidence>
<dbReference type="SUPFAM" id="SSF141523">
    <property type="entry name" value="L,D-transpeptidase catalytic domain-like"/>
    <property type="match status" value="1"/>
</dbReference>
<dbReference type="UniPathway" id="UPA00219"/>
<protein>
    <submittedName>
        <fullName evidence="9">Murein L,D-transpeptidase YcbB/YkuD</fullName>
    </submittedName>
</protein>
<keyword evidence="4 7" id="KW-0133">Cell shape</keyword>
<evidence type="ECO:0000313" key="9">
    <source>
        <dbReference type="EMBL" id="SHN28666.1"/>
    </source>
</evidence>
<evidence type="ECO:0000313" key="10">
    <source>
        <dbReference type="Proteomes" id="UP000184513"/>
    </source>
</evidence>
<dbReference type="RefSeq" id="WP_073097148.1">
    <property type="nucleotide sequence ID" value="NZ_FRCY01000016.1"/>
</dbReference>
<dbReference type="PROSITE" id="PS52029">
    <property type="entry name" value="LD_TPASE"/>
    <property type="match status" value="1"/>
</dbReference>
<reference evidence="9 10" key="1">
    <citation type="submission" date="2016-11" db="EMBL/GenBank/DDBJ databases">
        <authorList>
            <person name="Jaros S."/>
            <person name="Januszkiewicz K."/>
            <person name="Wedrychowicz H."/>
        </authorList>
    </citation>
    <scope>NUCLEOTIDE SEQUENCE [LARGE SCALE GENOMIC DNA]</scope>
    <source>
        <strain evidence="9 10">CGMCC 1.6102</strain>
    </source>
</reference>
<dbReference type="CDD" id="cd16913">
    <property type="entry name" value="YkuD_like"/>
    <property type="match status" value="1"/>
</dbReference>
<dbReference type="EMBL" id="FRCY01000016">
    <property type="protein sequence ID" value="SHN28666.1"/>
    <property type="molecule type" value="Genomic_DNA"/>
</dbReference>
<dbReference type="Pfam" id="PF20142">
    <property type="entry name" value="Scaffold"/>
    <property type="match status" value="1"/>
</dbReference>
<dbReference type="Pfam" id="PF03734">
    <property type="entry name" value="YkuD"/>
    <property type="match status" value="1"/>
</dbReference>
<keyword evidence="5 7" id="KW-0573">Peptidoglycan synthesis</keyword>
<dbReference type="InterPro" id="IPR005490">
    <property type="entry name" value="LD_TPept_cat_dom"/>
</dbReference>
<evidence type="ECO:0000256" key="2">
    <source>
        <dbReference type="ARBA" id="ARBA00005992"/>
    </source>
</evidence>
<proteinExistence type="inferred from homology"/>
<dbReference type="InterPro" id="IPR045380">
    <property type="entry name" value="LD_TPept_scaffold_dom"/>
</dbReference>
<gene>
    <name evidence="9" type="ORF">SAMN04488057_11693</name>
</gene>
<dbReference type="PANTHER" id="PTHR41533:SF2">
    <property type="entry name" value="BLR7131 PROTEIN"/>
    <property type="match status" value="1"/>
</dbReference>
<dbReference type="Gene3D" id="1.10.101.10">
    <property type="entry name" value="PGBD-like superfamily/PGBD"/>
    <property type="match status" value="1"/>
</dbReference>
<dbReference type="SUPFAM" id="SSF47090">
    <property type="entry name" value="PGBD-like"/>
    <property type="match status" value="1"/>
</dbReference>
<evidence type="ECO:0000256" key="3">
    <source>
        <dbReference type="ARBA" id="ARBA00022679"/>
    </source>
</evidence>
<dbReference type="InterPro" id="IPR038063">
    <property type="entry name" value="Transpep_catalytic_dom"/>
</dbReference>
<dbReference type="GO" id="GO:0071555">
    <property type="term" value="P:cell wall organization"/>
    <property type="evidence" value="ECO:0007669"/>
    <property type="project" value="UniProtKB-UniRule"/>
</dbReference>
<comment type="pathway">
    <text evidence="1 7">Cell wall biogenesis; peptidoglycan biosynthesis.</text>
</comment>
<feature type="active site" description="Proton donor/acceptor" evidence="7">
    <location>
        <position position="457"/>
    </location>
</feature>
<name>A0A1M7QD30_9BACT</name>
<comment type="similarity">
    <text evidence="2">Belongs to the YkuD family.</text>
</comment>
<dbReference type="AlphaFoldDB" id="A0A1M7QD30"/>
<dbReference type="GO" id="GO:0016740">
    <property type="term" value="F:transferase activity"/>
    <property type="evidence" value="ECO:0007669"/>
    <property type="project" value="UniProtKB-KW"/>
</dbReference>
<feature type="active site" description="Nucleophile" evidence="7">
    <location>
        <position position="476"/>
    </location>
</feature>
<dbReference type="InterPro" id="IPR002477">
    <property type="entry name" value="Peptidoglycan-bd-like"/>
</dbReference>
<dbReference type="InterPro" id="IPR052905">
    <property type="entry name" value="LD-transpeptidase_YkuD-like"/>
</dbReference>
<keyword evidence="10" id="KW-1185">Reference proteome</keyword>
<keyword evidence="6 7" id="KW-0961">Cell wall biogenesis/degradation</keyword>
<evidence type="ECO:0000256" key="1">
    <source>
        <dbReference type="ARBA" id="ARBA00004752"/>
    </source>
</evidence>
<keyword evidence="3" id="KW-0808">Transferase</keyword>
<dbReference type="GO" id="GO:0008360">
    <property type="term" value="P:regulation of cell shape"/>
    <property type="evidence" value="ECO:0007669"/>
    <property type="project" value="UniProtKB-UniRule"/>
</dbReference>
<organism evidence="9 10">
    <name type="scientific">Cyclobacterium lianum</name>
    <dbReference type="NCBI Taxonomy" id="388280"/>
    <lineage>
        <taxon>Bacteria</taxon>
        <taxon>Pseudomonadati</taxon>
        <taxon>Bacteroidota</taxon>
        <taxon>Cytophagia</taxon>
        <taxon>Cytophagales</taxon>
        <taxon>Cyclobacteriaceae</taxon>
        <taxon>Cyclobacterium</taxon>
    </lineage>
</organism>
<dbReference type="InterPro" id="IPR036365">
    <property type="entry name" value="PGBD-like_sf"/>
</dbReference>
<dbReference type="Proteomes" id="UP000184513">
    <property type="component" value="Unassembled WGS sequence"/>
</dbReference>
<evidence type="ECO:0000256" key="5">
    <source>
        <dbReference type="ARBA" id="ARBA00022984"/>
    </source>
</evidence>
<dbReference type="STRING" id="388280.SAMN04488057_11693"/>
<dbReference type="PANTHER" id="PTHR41533">
    <property type="entry name" value="L,D-TRANSPEPTIDASE HI_1667-RELATED"/>
    <property type="match status" value="1"/>
</dbReference>
<dbReference type="InterPro" id="IPR036366">
    <property type="entry name" value="PGBDSf"/>
</dbReference>
<sequence length="561" mass="64526">MKVYFRQISLILTLIFTWLQPGLEAEASLPTQNLPGEIRSLLESDPSVLDTDFQQNSLFSRSYLLTFYSDRAFAPAWLTGTKPSCEALELRLLIQQSRFDGLLPEDYHLGQLDLLFEKALANDFISLREQALMEVLLSDAFILLARHLYQGKVHPEHLEGVWDIQHKENEPKVLEKLNLALSHKNVRQQLFSLHPKFGIYHRMRQTIKKYYELEKALTGPVRKIAVPDKPLEPGHRAAQIAELRQRLIFWKDLDHYAPDSGQADVYDSLMVEGVKNFQSRHGLLPDGRLGKATVAALNHAPKDLIEKAAVNMERLRWLPDTTLQEFVLVNIANFSMDFIRQKDTLLHSNAIVGQSYRKTPVFNAEMSYLVFSPTWTVPPTILANDVIPAVRKDISYLRNKNMRLLDFSGNEIDPVTVNWGEMTGRNFPYMIRQSPGPHNSLGLVKFMFPNKYNVYMHDTPSRDLFFRADRALSSGCIRIQKPFELAQLLLADQPLWNDERIRNAMNSGREQTVTLKRKIPVVLIYLTFWTDASGQENIRKDIYSRDAELLKLLQSPLAKEN</sequence>
<evidence type="ECO:0000256" key="6">
    <source>
        <dbReference type="ARBA" id="ARBA00023316"/>
    </source>
</evidence>
<accession>A0A1M7QD30</accession>
<dbReference type="GO" id="GO:0009252">
    <property type="term" value="P:peptidoglycan biosynthetic process"/>
    <property type="evidence" value="ECO:0007669"/>
    <property type="project" value="UniProtKB-UniPathway"/>
</dbReference>
<evidence type="ECO:0000256" key="7">
    <source>
        <dbReference type="PROSITE-ProRule" id="PRU01373"/>
    </source>
</evidence>
<evidence type="ECO:0000259" key="8">
    <source>
        <dbReference type="PROSITE" id="PS52029"/>
    </source>
</evidence>
<feature type="domain" description="L,D-TPase catalytic" evidence="8">
    <location>
        <begin position="325"/>
        <end position="504"/>
    </location>
</feature>
<dbReference type="Gene3D" id="2.40.440.10">
    <property type="entry name" value="L,D-transpeptidase catalytic domain-like"/>
    <property type="match status" value="1"/>
</dbReference>